<accession>A0ABV5V5I8</accession>
<keyword evidence="2" id="KW-1185">Reference proteome</keyword>
<reference evidence="1 2" key="1">
    <citation type="submission" date="2024-09" db="EMBL/GenBank/DDBJ databases">
        <authorList>
            <person name="Sun Q."/>
            <person name="Mori K."/>
        </authorList>
    </citation>
    <scope>NUCLEOTIDE SEQUENCE [LARGE SCALE GENOMIC DNA]</scope>
    <source>
        <strain evidence="1 2">JCM 12763</strain>
    </source>
</reference>
<evidence type="ECO:0000313" key="2">
    <source>
        <dbReference type="Proteomes" id="UP001589613"/>
    </source>
</evidence>
<dbReference type="InterPro" id="IPR013321">
    <property type="entry name" value="Arc_rbn_hlx_hlx"/>
</dbReference>
<organism evidence="1 2">
    <name type="scientific">Ornithinimicrobium kibberense</name>
    <dbReference type="NCBI Taxonomy" id="282060"/>
    <lineage>
        <taxon>Bacteria</taxon>
        <taxon>Bacillati</taxon>
        <taxon>Actinomycetota</taxon>
        <taxon>Actinomycetes</taxon>
        <taxon>Micrococcales</taxon>
        <taxon>Ornithinimicrobiaceae</taxon>
        <taxon>Ornithinimicrobium</taxon>
    </lineage>
</organism>
<name>A0ABV5V5I8_9MICO</name>
<proteinExistence type="predicted"/>
<sequence length="73" mass="8367">MPDILIRNFPNEDLALLDEQARRVGLSRTEYLRRRLHEQAHRDQAPVTAADLDALAELLPDLGDSEVMRDAWS</sequence>
<dbReference type="RefSeq" id="WP_141338506.1">
    <property type="nucleotide sequence ID" value="NZ_JBHMAX010000023.1"/>
</dbReference>
<comment type="caution">
    <text evidence="1">The sequence shown here is derived from an EMBL/GenBank/DDBJ whole genome shotgun (WGS) entry which is preliminary data.</text>
</comment>
<evidence type="ECO:0000313" key="1">
    <source>
        <dbReference type="EMBL" id="MFB9732987.1"/>
    </source>
</evidence>
<protein>
    <submittedName>
        <fullName evidence="1">Antitoxin</fullName>
    </submittedName>
</protein>
<dbReference type="EMBL" id="JBHMAX010000023">
    <property type="protein sequence ID" value="MFB9732987.1"/>
    <property type="molecule type" value="Genomic_DNA"/>
</dbReference>
<dbReference type="Gene3D" id="1.10.1220.10">
    <property type="entry name" value="Met repressor-like"/>
    <property type="match status" value="1"/>
</dbReference>
<gene>
    <name evidence="1" type="ORF">ACFFN0_13135</name>
</gene>
<dbReference type="Proteomes" id="UP001589613">
    <property type="component" value="Unassembled WGS sequence"/>
</dbReference>